<feature type="region of interest" description="Disordered" evidence="1">
    <location>
        <begin position="1"/>
        <end position="40"/>
    </location>
</feature>
<accession>A0A180GR34</accession>
<dbReference type="PANTHER" id="PTHR33069:SF3">
    <property type="entry name" value="DYNEIN HEAVY CHAIN TAIL DOMAIN-CONTAINING PROTEIN"/>
    <property type="match status" value="1"/>
</dbReference>
<evidence type="ECO:0000313" key="3">
    <source>
        <dbReference type="EnsemblFungi" id="PTTG_12163-t43_1-p1"/>
    </source>
</evidence>
<dbReference type="EnsemblFungi" id="PTTG_12163-t43_1">
    <property type="protein sequence ID" value="PTTG_12163-t43_1-p1"/>
    <property type="gene ID" value="PTTG_12163"/>
</dbReference>
<keyword evidence="4" id="KW-1185">Reference proteome</keyword>
<reference evidence="2" key="1">
    <citation type="submission" date="2009-11" db="EMBL/GenBank/DDBJ databases">
        <authorList>
            <consortium name="The Broad Institute Genome Sequencing Platform"/>
            <person name="Ward D."/>
            <person name="Feldgarden M."/>
            <person name="Earl A."/>
            <person name="Young S.K."/>
            <person name="Zeng Q."/>
            <person name="Koehrsen M."/>
            <person name="Alvarado L."/>
            <person name="Berlin A."/>
            <person name="Bochicchio J."/>
            <person name="Borenstein D."/>
            <person name="Chapman S.B."/>
            <person name="Chen Z."/>
            <person name="Engels R."/>
            <person name="Freedman E."/>
            <person name="Gellesch M."/>
            <person name="Goldberg J."/>
            <person name="Griggs A."/>
            <person name="Gujja S."/>
            <person name="Heilman E."/>
            <person name="Heiman D."/>
            <person name="Hepburn T."/>
            <person name="Howarth C."/>
            <person name="Jen D."/>
            <person name="Larson L."/>
            <person name="Lewis B."/>
            <person name="Mehta T."/>
            <person name="Park D."/>
            <person name="Pearson M."/>
            <person name="Roberts A."/>
            <person name="Saif S."/>
            <person name="Shea T."/>
            <person name="Shenoy N."/>
            <person name="Sisk P."/>
            <person name="Stolte C."/>
            <person name="Sykes S."/>
            <person name="Thomson T."/>
            <person name="Walk T."/>
            <person name="White J."/>
            <person name="Yandava C."/>
            <person name="Izard J."/>
            <person name="Baranova O.V."/>
            <person name="Blanton J.M."/>
            <person name="Tanner A.C."/>
            <person name="Dewhirst F.E."/>
            <person name="Haas B."/>
            <person name="Nusbaum C."/>
            <person name="Birren B."/>
        </authorList>
    </citation>
    <scope>NUCLEOTIDE SEQUENCE [LARGE SCALE GENOMIC DNA]</scope>
    <source>
        <strain evidence="2">1-1 BBBD Race 1</strain>
    </source>
</reference>
<evidence type="ECO:0000256" key="1">
    <source>
        <dbReference type="SAM" id="MobiDB-lite"/>
    </source>
</evidence>
<dbReference type="EMBL" id="ADAS02000032">
    <property type="protein sequence ID" value="OAV95155.1"/>
    <property type="molecule type" value="Genomic_DNA"/>
</dbReference>
<reference evidence="3" key="4">
    <citation type="submission" date="2025-05" db="UniProtKB">
        <authorList>
            <consortium name="EnsemblFungi"/>
        </authorList>
    </citation>
    <scope>IDENTIFICATION</scope>
    <source>
        <strain evidence="3">isolate 1-1 / race 1 (BBBD)</strain>
    </source>
</reference>
<evidence type="ECO:0000313" key="2">
    <source>
        <dbReference type="EMBL" id="OAV95155.1"/>
    </source>
</evidence>
<protein>
    <submittedName>
        <fullName evidence="2 3">Uncharacterized protein</fullName>
    </submittedName>
</protein>
<reference evidence="2" key="2">
    <citation type="submission" date="2016-05" db="EMBL/GenBank/DDBJ databases">
        <title>Comparative analysis highlights variable genome content of wheat rusts and divergence of the mating loci.</title>
        <authorList>
            <person name="Cuomo C.A."/>
            <person name="Bakkeren G."/>
            <person name="Szabo L."/>
            <person name="Khalil H."/>
            <person name="Joly D."/>
            <person name="Goldberg J."/>
            <person name="Young S."/>
            <person name="Zeng Q."/>
            <person name="Fellers J."/>
        </authorList>
    </citation>
    <scope>NUCLEOTIDE SEQUENCE [LARGE SCALE GENOMIC DNA]</scope>
    <source>
        <strain evidence="2">1-1 BBBD Race 1</strain>
    </source>
</reference>
<organism evidence="2">
    <name type="scientific">Puccinia triticina (isolate 1-1 / race 1 (BBBD))</name>
    <name type="common">Brown leaf rust fungus</name>
    <dbReference type="NCBI Taxonomy" id="630390"/>
    <lineage>
        <taxon>Eukaryota</taxon>
        <taxon>Fungi</taxon>
        <taxon>Dikarya</taxon>
        <taxon>Basidiomycota</taxon>
        <taxon>Pucciniomycotina</taxon>
        <taxon>Pucciniomycetes</taxon>
        <taxon>Pucciniales</taxon>
        <taxon>Pucciniaceae</taxon>
        <taxon>Puccinia</taxon>
    </lineage>
</organism>
<evidence type="ECO:0000313" key="4">
    <source>
        <dbReference type="Proteomes" id="UP000005240"/>
    </source>
</evidence>
<name>A0A180GR34_PUCT1</name>
<dbReference type="VEuPathDB" id="FungiDB:PTTG_12163"/>
<reference evidence="3 4" key="3">
    <citation type="journal article" date="2017" name="G3 (Bethesda)">
        <title>Comparative analysis highlights variable genome content of wheat rusts and divergence of the mating loci.</title>
        <authorList>
            <person name="Cuomo C.A."/>
            <person name="Bakkeren G."/>
            <person name="Khalil H.B."/>
            <person name="Panwar V."/>
            <person name="Joly D."/>
            <person name="Linning R."/>
            <person name="Sakthikumar S."/>
            <person name="Song X."/>
            <person name="Adiconis X."/>
            <person name="Fan L."/>
            <person name="Goldberg J.M."/>
            <person name="Levin J.Z."/>
            <person name="Young S."/>
            <person name="Zeng Q."/>
            <person name="Anikster Y."/>
            <person name="Bruce M."/>
            <person name="Wang M."/>
            <person name="Yin C."/>
            <person name="McCallum B."/>
            <person name="Szabo L.J."/>
            <person name="Hulbert S."/>
            <person name="Chen X."/>
            <person name="Fellers J.P."/>
        </authorList>
    </citation>
    <scope>NUCLEOTIDE SEQUENCE</scope>
    <source>
        <strain evidence="4">Isolate 1-1 / race 1 (BBBD)</strain>
        <strain evidence="3">isolate 1-1 / race 1 (BBBD)</strain>
    </source>
</reference>
<dbReference type="EMBL" id="ADAS02000032">
    <property type="protein sequence ID" value="OAV95156.1"/>
    <property type="molecule type" value="Genomic_DNA"/>
</dbReference>
<dbReference type="PANTHER" id="PTHR33069">
    <property type="entry name" value="CHROMOSOME 7, WHOLE GENOME SHOTGUN SEQUENCE-RELATED"/>
    <property type="match status" value="1"/>
</dbReference>
<dbReference type="OrthoDB" id="2500322at2759"/>
<dbReference type="EnsemblFungi" id="PTTG_12163-t43_2">
    <property type="protein sequence ID" value="PTTG_12163-t43_2-p1"/>
    <property type="gene ID" value="PTTG_12163"/>
</dbReference>
<sequence>MDGLGVPAESDTMADEAMESEVEDEDKSESGSQSRESETLSGPIGAVIKVLDKLNGKYAFSLNQVFCRSETDLTIDRLNEKAELVNDLQTSLLPSIRTQLVALLQSLDLSEYPIHPCPNPESTAAILSKLDGILHETRSAVEEIALESPLPSDEHDHHLKDLKIFRLNHLLWKTKAIIQNHLCEILGICGLYIVMWGHEDMDREDSKHQARLSNWRKDIVEMSVTCKDLIDDLIGWISLSDFAMLQKEWRVSSKKVDRMLVALVEISNETYSRPGTEGTQTGGEDDRAVNEAHRARAIELARSATPIIKLARIFYDKLSKPTGKKPFMLNAGICSKGIDALRDKMRSFDTQIDHILGLLCVIYQPDGDIEPRIKSLKSVTFQTWACLEKALLRLAFHLKPANSDGRNYDAQNNFKTWFLALEYQFRLACYNLNQTITSRLGDSDGDESD</sequence>
<proteinExistence type="predicted"/>
<feature type="compositionally biased region" description="Acidic residues" evidence="1">
    <location>
        <begin position="12"/>
        <end position="27"/>
    </location>
</feature>
<dbReference type="Proteomes" id="UP000005240">
    <property type="component" value="Unassembled WGS sequence"/>
</dbReference>
<dbReference type="AlphaFoldDB" id="A0A180GR34"/>
<gene>
    <name evidence="2" type="ORF">PTTG_12163</name>
</gene>